<organism evidence="14 15">
    <name type="scientific">Molorchus minor</name>
    <dbReference type="NCBI Taxonomy" id="1323400"/>
    <lineage>
        <taxon>Eukaryota</taxon>
        <taxon>Metazoa</taxon>
        <taxon>Ecdysozoa</taxon>
        <taxon>Arthropoda</taxon>
        <taxon>Hexapoda</taxon>
        <taxon>Insecta</taxon>
        <taxon>Pterygota</taxon>
        <taxon>Neoptera</taxon>
        <taxon>Endopterygota</taxon>
        <taxon>Coleoptera</taxon>
        <taxon>Polyphaga</taxon>
        <taxon>Cucujiformia</taxon>
        <taxon>Chrysomeloidea</taxon>
        <taxon>Cerambycidae</taxon>
        <taxon>Lamiinae</taxon>
        <taxon>Monochamini</taxon>
        <taxon>Molorchus</taxon>
    </lineage>
</organism>
<keyword evidence="4 12" id="KW-0812">Transmembrane</keyword>
<dbReference type="PANTHER" id="PTHR14519:SF8">
    <property type="entry name" value="VITAMIN K EPOXIDE REDUCTASE COMPLEX SUBUNIT 1"/>
    <property type="match status" value="1"/>
</dbReference>
<keyword evidence="15" id="KW-1185">Reference proteome</keyword>
<evidence type="ECO:0000256" key="9">
    <source>
        <dbReference type="ARBA" id="ARBA00023136"/>
    </source>
</evidence>
<name>A0ABQ9JW41_9CUCU</name>
<proteinExistence type="inferred from homology"/>
<keyword evidence="5" id="KW-0874">Quinone</keyword>
<feature type="transmembrane region" description="Helical" evidence="12">
    <location>
        <begin position="12"/>
        <end position="30"/>
    </location>
</feature>
<evidence type="ECO:0000256" key="1">
    <source>
        <dbReference type="ARBA" id="ARBA00004477"/>
    </source>
</evidence>
<keyword evidence="9 12" id="KW-0472">Membrane</keyword>
<dbReference type="CDD" id="cd12917">
    <property type="entry name" value="VKOR_euk"/>
    <property type="match status" value="1"/>
</dbReference>
<evidence type="ECO:0000259" key="13">
    <source>
        <dbReference type="SMART" id="SM00756"/>
    </source>
</evidence>
<evidence type="ECO:0000256" key="7">
    <source>
        <dbReference type="ARBA" id="ARBA00022989"/>
    </source>
</evidence>
<protein>
    <recommendedName>
        <fullName evidence="3">vitamin-K-epoxide reductase (warfarin-sensitive)</fullName>
        <ecNumber evidence="3">1.17.4.4</ecNumber>
    </recommendedName>
</protein>
<dbReference type="EC" id="1.17.4.4" evidence="3"/>
<sequence length="163" mass="18403">MISISLQRINSLLTFSCLVGLGLSLYSYTVEVQVELNKDYQPLCDINSHVSCTKAFKSEYGKGFGIFDKQSILYKPNSLFGIMFYSMLGTLALSNSNFVTLLSMISIAVSNIMSLYFAYILYFILKDLCIVCVSIYVVNVANLILIHLKMKTLKTIEEQEKNK</sequence>
<dbReference type="PANTHER" id="PTHR14519">
    <property type="entry name" value="VITAMIN K EPOXIDE REDUCTASE COMPLEX, SUBUNIT 1"/>
    <property type="match status" value="1"/>
</dbReference>
<evidence type="ECO:0000256" key="6">
    <source>
        <dbReference type="ARBA" id="ARBA00022824"/>
    </source>
</evidence>
<dbReference type="SMART" id="SM00756">
    <property type="entry name" value="VKc"/>
    <property type="match status" value="1"/>
</dbReference>
<keyword evidence="6" id="KW-0256">Endoplasmic reticulum</keyword>
<dbReference type="Gene3D" id="1.20.1440.130">
    <property type="entry name" value="VKOR domain"/>
    <property type="match status" value="1"/>
</dbReference>
<evidence type="ECO:0000256" key="5">
    <source>
        <dbReference type="ARBA" id="ARBA00022719"/>
    </source>
</evidence>
<feature type="transmembrane region" description="Helical" evidence="12">
    <location>
        <begin position="77"/>
        <end position="94"/>
    </location>
</feature>
<evidence type="ECO:0000313" key="15">
    <source>
        <dbReference type="Proteomes" id="UP001162164"/>
    </source>
</evidence>
<evidence type="ECO:0000256" key="12">
    <source>
        <dbReference type="SAM" id="Phobius"/>
    </source>
</evidence>
<feature type="transmembrane region" description="Helical" evidence="12">
    <location>
        <begin position="101"/>
        <end position="122"/>
    </location>
</feature>
<comment type="subcellular location">
    <subcellularLocation>
        <location evidence="1">Endoplasmic reticulum membrane</location>
        <topology evidence="1">Multi-pass membrane protein</topology>
    </subcellularLocation>
</comment>
<accession>A0ABQ9JW41</accession>
<evidence type="ECO:0000256" key="10">
    <source>
        <dbReference type="ARBA" id="ARBA00023157"/>
    </source>
</evidence>
<evidence type="ECO:0000256" key="8">
    <source>
        <dbReference type="ARBA" id="ARBA00023002"/>
    </source>
</evidence>
<reference evidence="14" key="1">
    <citation type="journal article" date="2023" name="Insect Mol. Biol.">
        <title>Genome sequencing provides insights into the evolution of gene families encoding plant cell wall-degrading enzymes in longhorned beetles.</title>
        <authorList>
            <person name="Shin N.R."/>
            <person name="Okamura Y."/>
            <person name="Kirsch R."/>
            <person name="Pauchet Y."/>
        </authorList>
    </citation>
    <scope>NUCLEOTIDE SEQUENCE</scope>
    <source>
        <strain evidence="14">MMC_N1</strain>
    </source>
</reference>
<gene>
    <name evidence="14" type="ORF">NQ317_005542</name>
</gene>
<evidence type="ECO:0000313" key="14">
    <source>
        <dbReference type="EMBL" id="KAJ8982540.1"/>
    </source>
</evidence>
<evidence type="ECO:0000256" key="3">
    <source>
        <dbReference type="ARBA" id="ARBA00012278"/>
    </source>
</evidence>
<keyword evidence="10" id="KW-1015">Disulfide bond</keyword>
<dbReference type="Proteomes" id="UP001162164">
    <property type="component" value="Unassembled WGS sequence"/>
</dbReference>
<keyword evidence="11" id="KW-0676">Redox-active center</keyword>
<feature type="domain" description="Vitamin K epoxide reductase" evidence="13">
    <location>
        <begin position="6"/>
        <end position="150"/>
    </location>
</feature>
<evidence type="ECO:0000256" key="2">
    <source>
        <dbReference type="ARBA" id="ARBA00006214"/>
    </source>
</evidence>
<evidence type="ECO:0000256" key="4">
    <source>
        <dbReference type="ARBA" id="ARBA00022692"/>
    </source>
</evidence>
<dbReference type="InterPro" id="IPR042406">
    <property type="entry name" value="VKORC1/VKORC1L1"/>
</dbReference>
<dbReference type="InterPro" id="IPR012932">
    <property type="entry name" value="VKOR"/>
</dbReference>
<feature type="transmembrane region" description="Helical" evidence="12">
    <location>
        <begin position="128"/>
        <end position="148"/>
    </location>
</feature>
<dbReference type="EMBL" id="JAPWTJ010000118">
    <property type="protein sequence ID" value="KAJ8982540.1"/>
    <property type="molecule type" value="Genomic_DNA"/>
</dbReference>
<evidence type="ECO:0000256" key="11">
    <source>
        <dbReference type="ARBA" id="ARBA00023284"/>
    </source>
</evidence>
<dbReference type="InterPro" id="IPR038354">
    <property type="entry name" value="VKOR_sf"/>
</dbReference>
<dbReference type="Pfam" id="PF07884">
    <property type="entry name" value="VKOR"/>
    <property type="match status" value="1"/>
</dbReference>
<keyword evidence="7 12" id="KW-1133">Transmembrane helix</keyword>
<comment type="similarity">
    <text evidence="2">Belongs to the VKOR family.</text>
</comment>
<comment type="caution">
    <text evidence="14">The sequence shown here is derived from an EMBL/GenBank/DDBJ whole genome shotgun (WGS) entry which is preliminary data.</text>
</comment>
<keyword evidence="8" id="KW-0560">Oxidoreductase</keyword>